<keyword evidence="1" id="KW-1133">Transmembrane helix</keyword>
<name>A0A2U8I4E0_9GAMM</name>
<accession>A0A2U8I4E0</accession>
<keyword evidence="1" id="KW-0812">Transmembrane</keyword>
<feature type="transmembrane region" description="Helical" evidence="1">
    <location>
        <begin position="60"/>
        <end position="84"/>
    </location>
</feature>
<dbReference type="EMBL" id="CP021659">
    <property type="protein sequence ID" value="AWK13988.1"/>
    <property type="molecule type" value="Genomic_DNA"/>
</dbReference>
<reference evidence="2 3" key="1">
    <citation type="submission" date="2017-05" db="EMBL/GenBank/DDBJ databases">
        <title>Genome sequence of Candidatus Fukatsuia symbiotica and Candidatus Hamiltonella defensa from Acyrthosiphon pisum strain 5D.</title>
        <authorList>
            <person name="Patel V.A."/>
            <person name="Chevignon G."/>
            <person name="Russell J.A."/>
            <person name="Oliver K.M."/>
        </authorList>
    </citation>
    <scope>NUCLEOTIDE SEQUENCE [LARGE SCALE GENOMIC DNA]</scope>
    <source>
        <strain evidence="2 3">5D</strain>
    </source>
</reference>
<sequence length="276" mass="29895">MGEVCGRAMSIQGDTDYHSFAIDEKPTLIAPGFEVINIQQAKIAKTEHNKSLVEFSRRAFYLNIGKLVLSALGLTAAFAAIVATGVACPILPVVLAGVYFMVVSADFLCAWHDLEAAKSGHALLPMHSDSIANLFFKIFSCCGMSRRNNLKYSSIIASVTRVSLIVVGGTSSIVKVAAMPPAVIMGITWLLNVMTLLKAGIEAYFNRKEPKEDSETEPSSQQQTNVTTLFQEEYLAALQRAEAAEGRFRSLQTLLMSSKVDNIDHGPSIFTVPTGD</sequence>
<dbReference type="KEGG" id="fsm:CCS41_05030"/>
<dbReference type="Proteomes" id="UP000261875">
    <property type="component" value="Chromosome"/>
</dbReference>
<evidence type="ECO:0000313" key="3">
    <source>
        <dbReference type="Proteomes" id="UP000261875"/>
    </source>
</evidence>
<keyword evidence="3" id="KW-1185">Reference proteome</keyword>
<evidence type="ECO:0000313" key="2">
    <source>
        <dbReference type="EMBL" id="AWK13988.1"/>
    </source>
</evidence>
<dbReference type="AlphaFoldDB" id="A0A2U8I4E0"/>
<feature type="transmembrane region" description="Helical" evidence="1">
    <location>
        <begin position="90"/>
        <end position="111"/>
    </location>
</feature>
<gene>
    <name evidence="2" type="ORF">CCS41_05030</name>
</gene>
<keyword evidence="1" id="KW-0472">Membrane</keyword>
<protein>
    <submittedName>
        <fullName evidence="2">Uncharacterized protein</fullName>
    </submittedName>
</protein>
<feature type="transmembrane region" description="Helical" evidence="1">
    <location>
        <begin position="154"/>
        <end position="174"/>
    </location>
</feature>
<organism evidence="2 3">
    <name type="scientific">Candidatus Fukatsuia symbiotica</name>
    <dbReference type="NCBI Taxonomy" id="1878942"/>
    <lineage>
        <taxon>Bacteria</taxon>
        <taxon>Pseudomonadati</taxon>
        <taxon>Pseudomonadota</taxon>
        <taxon>Gammaproteobacteria</taxon>
        <taxon>Enterobacterales</taxon>
        <taxon>Yersiniaceae</taxon>
        <taxon>Candidatus Fukatsuia</taxon>
    </lineage>
</organism>
<evidence type="ECO:0000256" key="1">
    <source>
        <dbReference type="SAM" id="Phobius"/>
    </source>
</evidence>
<feature type="transmembrane region" description="Helical" evidence="1">
    <location>
        <begin position="180"/>
        <end position="201"/>
    </location>
</feature>
<dbReference type="RefSeq" id="WP_072550226.1">
    <property type="nucleotide sequence ID" value="NZ_CP021659.1"/>
</dbReference>
<proteinExistence type="predicted"/>